<organism evidence="2">
    <name type="scientific">Herbiconiux sp. A18JL235</name>
    <dbReference type="NCBI Taxonomy" id="3152363"/>
    <lineage>
        <taxon>Bacteria</taxon>
        <taxon>Bacillati</taxon>
        <taxon>Actinomycetota</taxon>
        <taxon>Actinomycetes</taxon>
        <taxon>Micrococcales</taxon>
        <taxon>Microbacteriaceae</taxon>
        <taxon>Herbiconiux</taxon>
    </lineage>
</organism>
<dbReference type="InterPro" id="IPR013108">
    <property type="entry name" value="Amidohydro_3"/>
</dbReference>
<dbReference type="InterPro" id="IPR032466">
    <property type="entry name" value="Metal_Hydrolase"/>
</dbReference>
<dbReference type="Gene3D" id="3.20.20.140">
    <property type="entry name" value="Metal-dependent hydrolases"/>
    <property type="match status" value="1"/>
</dbReference>
<dbReference type="RefSeq" id="WP_368498153.1">
    <property type="nucleotide sequence ID" value="NZ_CP162511.1"/>
</dbReference>
<evidence type="ECO:0000313" key="2">
    <source>
        <dbReference type="EMBL" id="XDI05765.1"/>
    </source>
</evidence>
<dbReference type="GO" id="GO:0005829">
    <property type="term" value="C:cytosol"/>
    <property type="evidence" value="ECO:0007669"/>
    <property type="project" value="TreeGrafter"/>
</dbReference>
<protein>
    <submittedName>
        <fullName evidence="2">Amidohydrolase family protein</fullName>
    </submittedName>
</protein>
<name>A0AB39BI41_9MICO</name>
<dbReference type="Pfam" id="PF07969">
    <property type="entry name" value="Amidohydro_3"/>
    <property type="match status" value="1"/>
</dbReference>
<proteinExistence type="predicted"/>
<dbReference type="Gene3D" id="3.30.1490.130">
    <property type="entry name" value="D-aminoacylase. Domain 3"/>
    <property type="match status" value="1"/>
</dbReference>
<dbReference type="InterPro" id="IPR011059">
    <property type="entry name" value="Metal-dep_hydrolase_composite"/>
</dbReference>
<gene>
    <name evidence="2" type="ORF">ABFY20_01355</name>
</gene>
<dbReference type="Gene3D" id="2.30.40.10">
    <property type="entry name" value="Urease, subunit C, domain 1"/>
    <property type="match status" value="1"/>
</dbReference>
<dbReference type="GO" id="GO:0016812">
    <property type="term" value="F:hydrolase activity, acting on carbon-nitrogen (but not peptide) bonds, in cyclic amides"/>
    <property type="evidence" value="ECO:0007669"/>
    <property type="project" value="TreeGrafter"/>
</dbReference>
<reference evidence="2" key="1">
    <citation type="submission" date="2024-05" db="EMBL/GenBank/DDBJ databases">
        <title>Herbiconiux sp. A18JL235.</title>
        <authorList>
            <person name="Zhang G."/>
        </authorList>
    </citation>
    <scope>NUCLEOTIDE SEQUENCE</scope>
    <source>
        <strain evidence="2">A18JL235</strain>
    </source>
</reference>
<accession>A0AB39BI41</accession>
<dbReference type="AlphaFoldDB" id="A0AB39BI41"/>
<dbReference type="SUPFAM" id="SSF51338">
    <property type="entry name" value="Composite domain of metallo-dependent hydrolases"/>
    <property type="match status" value="1"/>
</dbReference>
<feature type="domain" description="Amidohydrolase 3" evidence="1">
    <location>
        <begin position="62"/>
        <end position="488"/>
    </location>
</feature>
<dbReference type="InterPro" id="IPR050378">
    <property type="entry name" value="Metallo-dep_Hydrolases_sf"/>
</dbReference>
<dbReference type="InterPro" id="IPR023100">
    <property type="entry name" value="D-aminoacylase_insert_dom_sf"/>
</dbReference>
<dbReference type="PANTHER" id="PTHR11647">
    <property type="entry name" value="HYDRANTOINASE/DIHYDROPYRIMIDINASE FAMILY MEMBER"/>
    <property type="match status" value="1"/>
</dbReference>
<sequence length="501" mass="52884">MTPTSPSASPPAHSSLPFEGYVIAGATVVDGSGRPSHCADVRVRAGRIAAVGRVDRSESDHVLDASGLVLSPGFIDTHAHDDTAALHQHGLRPKRQQGVTTVVTGNCGIGIAPGSPELDARLSADLKAVLGFPAPPRLPSFSSFVDALDAAPLQCNVRPLVAHAALRYLAALPDQREPADAGGRQRLAALLDDALDQGAAGMSTGLVYEPCSAADPEELVTLAARLAARGAVFAVHVRDEGARLLPSLREVIDVARRSACRLHISHLKATGRGSVDRMERALDLIDTERAAGVDITFDVYPYAAGSTALLPALRADENRGEPRSTVQLTSVPGEPELSGRWLSDVAEERGLTLEQTAAMILDRSPSTSAIIHMMHPESVKLALAHEACFIGSDGLPSPDGLTHPRQYGTFPRVLERYCGTDGLTLERVISRMTALPSERFSVPGRGRIEPGLAADLVLFDPLLLGETGTYELPAQRPRGMSAVLVAGRADDDGTFGQGQVL</sequence>
<evidence type="ECO:0000259" key="1">
    <source>
        <dbReference type="Pfam" id="PF07969"/>
    </source>
</evidence>
<dbReference type="PANTHER" id="PTHR11647:SF1">
    <property type="entry name" value="COLLAPSIN RESPONSE MEDIATOR PROTEIN"/>
    <property type="match status" value="1"/>
</dbReference>
<dbReference type="SUPFAM" id="SSF51556">
    <property type="entry name" value="Metallo-dependent hydrolases"/>
    <property type="match status" value="1"/>
</dbReference>
<dbReference type="GO" id="GO:0016811">
    <property type="term" value="F:hydrolase activity, acting on carbon-nitrogen (but not peptide) bonds, in linear amides"/>
    <property type="evidence" value="ECO:0007669"/>
    <property type="project" value="InterPro"/>
</dbReference>
<dbReference type="EMBL" id="CP162511">
    <property type="protein sequence ID" value="XDI05765.1"/>
    <property type="molecule type" value="Genomic_DNA"/>
</dbReference>